<feature type="compositionally biased region" description="Polar residues" evidence="1">
    <location>
        <begin position="17"/>
        <end position="29"/>
    </location>
</feature>
<name>W2S308_CYPE1</name>
<dbReference type="Pfam" id="PF11951">
    <property type="entry name" value="Fungal_trans_2"/>
    <property type="match status" value="1"/>
</dbReference>
<sequence>MRVRWAGDGNSAAEPFSTRQDAWQDSTTAIEELPSLPGDHRTTTPSPEEDGDAPNWTSSLNDYLGYFSHQHAQAKVARGRASEQSFELSSIWGFVWEHVSHQVRRSSDLDAGGHNLLYSKALQDVNGAVENGDILAIFGITTLAFLDVREGPFGRWEQHLRGARALLDLHCPGIEDLQKLYADTPGLKQAISLLNWYDVMGVIIHQDRRLLFEDFHRQDMHPDLFQLVGCPEDTYFLYVRIAQGQMISRPHQIHHSVTAQIMKGSPSSFDDISLLADAWRYTTFFAALVYLQFDSTWTDETSNLVADRICDILERIQPRDMVYVHLPVTMFFMVIYASTERHMAVATRSWAYFEQESLPSYPNAQAMCQARRRERLQQRRNS</sequence>
<dbReference type="GeneID" id="19969574"/>
<dbReference type="RefSeq" id="XP_008714813.1">
    <property type="nucleotide sequence ID" value="XM_008716591.1"/>
</dbReference>
<proteinExistence type="predicted"/>
<evidence type="ECO:0000256" key="1">
    <source>
        <dbReference type="SAM" id="MobiDB-lite"/>
    </source>
</evidence>
<protein>
    <recommendedName>
        <fullName evidence="4">Transcription factor domain-containing protein</fullName>
    </recommendedName>
</protein>
<dbReference type="Proteomes" id="UP000030752">
    <property type="component" value="Unassembled WGS sequence"/>
</dbReference>
<gene>
    <name evidence="2" type="ORF">HMPREF1541_02235</name>
</gene>
<dbReference type="VEuPathDB" id="FungiDB:HMPREF1541_02235"/>
<organism evidence="2 3">
    <name type="scientific">Cyphellophora europaea (strain CBS 101466)</name>
    <name type="common">Phialophora europaea</name>
    <dbReference type="NCBI Taxonomy" id="1220924"/>
    <lineage>
        <taxon>Eukaryota</taxon>
        <taxon>Fungi</taxon>
        <taxon>Dikarya</taxon>
        <taxon>Ascomycota</taxon>
        <taxon>Pezizomycotina</taxon>
        <taxon>Eurotiomycetes</taxon>
        <taxon>Chaetothyriomycetidae</taxon>
        <taxon>Chaetothyriales</taxon>
        <taxon>Cyphellophoraceae</taxon>
        <taxon>Cyphellophora</taxon>
    </lineage>
</organism>
<dbReference type="InParanoid" id="W2S308"/>
<evidence type="ECO:0008006" key="4">
    <source>
        <dbReference type="Google" id="ProtNLM"/>
    </source>
</evidence>
<dbReference type="AlphaFoldDB" id="W2S308"/>
<accession>W2S308</accession>
<dbReference type="InterPro" id="IPR021858">
    <property type="entry name" value="Fun_TF"/>
</dbReference>
<dbReference type="HOGENOM" id="CLU_031213_0_0_1"/>
<reference evidence="2 3" key="1">
    <citation type="submission" date="2013-03" db="EMBL/GenBank/DDBJ databases">
        <title>The Genome Sequence of Phialophora europaea CBS 101466.</title>
        <authorList>
            <consortium name="The Broad Institute Genomics Platform"/>
            <person name="Cuomo C."/>
            <person name="de Hoog S."/>
            <person name="Gorbushina A."/>
            <person name="Walker B."/>
            <person name="Young S.K."/>
            <person name="Zeng Q."/>
            <person name="Gargeya S."/>
            <person name="Fitzgerald M."/>
            <person name="Haas B."/>
            <person name="Abouelleil A."/>
            <person name="Allen A.W."/>
            <person name="Alvarado L."/>
            <person name="Arachchi H.M."/>
            <person name="Berlin A.M."/>
            <person name="Chapman S.B."/>
            <person name="Gainer-Dewar J."/>
            <person name="Goldberg J."/>
            <person name="Griggs A."/>
            <person name="Gujja S."/>
            <person name="Hansen M."/>
            <person name="Howarth C."/>
            <person name="Imamovic A."/>
            <person name="Ireland A."/>
            <person name="Larimer J."/>
            <person name="McCowan C."/>
            <person name="Murphy C."/>
            <person name="Pearson M."/>
            <person name="Poon T.W."/>
            <person name="Priest M."/>
            <person name="Roberts A."/>
            <person name="Saif S."/>
            <person name="Shea T."/>
            <person name="Sisk P."/>
            <person name="Sykes S."/>
            <person name="Wortman J."/>
            <person name="Nusbaum C."/>
            <person name="Birren B."/>
        </authorList>
    </citation>
    <scope>NUCLEOTIDE SEQUENCE [LARGE SCALE GENOMIC DNA]</scope>
    <source>
        <strain evidence="2 3">CBS 101466</strain>
    </source>
</reference>
<dbReference type="OrthoDB" id="4491390at2759"/>
<evidence type="ECO:0000313" key="3">
    <source>
        <dbReference type="Proteomes" id="UP000030752"/>
    </source>
</evidence>
<dbReference type="eggNOG" id="ENOG502SH68">
    <property type="taxonomic scope" value="Eukaryota"/>
</dbReference>
<evidence type="ECO:0000313" key="2">
    <source>
        <dbReference type="EMBL" id="ETN43077.1"/>
    </source>
</evidence>
<keyword evidence="3" id="KW-1185">Reference proteome</keyword>
<feature type="region of interest" description="Disordered" evidence="1">
    <location>
        <begin position="1"/>
        <end position="55"/>
    </location>
</feature>
<dbReference type="EMBL" id="KB822718">
    <property type="protein sequence ID" value="ETN43077.1"/>
    <property type="molecule type" value="Genomic_DNA"/>
</dbReference>